<feature type="binding site" evidence="7">
    <location>
        <position position="51"/>
    </location>
    <ligand>
        <name>FAD</name>
        <dbReference type="ChEBI" id="CHEBI:57692"/>
    </ligand>
</feature>
<dbReference type="InterPro" id="IPR023753">
    <property type="entry name" value="FAD/NAD-binding_dom"/>
</dbReference>
<evidence type="ECO:0000256" key="7">
    <source>
        <dbReference type="PIRSR" id="PIRSR000362-1"/>
    </source>
</evidence>
<feature type="binding site" evidence="7">
    <location>
        <position position="21"/>
    </location>
    <ligand>
        <name>FAD</name>
        <dbReference type="ChEBI" id="CHEBI:57692"/>
    </ligand>
</feature>
<evidence type="ECO:0000256" key="8">
    <source>
        <dbReference type="PIRSR" id="PIRSR000362-2"/>
    </source>
</evidence>
<dbReference type="InterPro" id="IPR036188">
    <property type="entry name" value="FAD/NAD-bd_sf"/>
</dbReference>
<dbReference type="Gene3D" id="3.50.50.60">
    <property type="entry name" value="FAD/NAD(P)-binding domain"/>
    <property type="match status" value="1"/>
</dbReference>
<dbReference type="Gene3D" id="3.40.50.720">
    <property type="entry name" value="NAD(P)-binding Rossmann-like Domain"/>
    <property type="match status" value="1"/>
</dbReference>
<evidence type="ECO:0000256" key="5">
    <source>
        <dbReference type="ARBA" id="ARBA00022857"/>
    </source>
</evidence>
<protein>
    <submittedName>
        <fullName evidence="10">Ferredoxin--NADP+ reductase</fullName>
    </submittedName>
</protein>
<comment type="caution">
    <text evidence="10">The sequence shown here is derived from an EMBL/GenBank/DDBJ whole genome shotgun (WGS) entry which is preliminary data.</text>
</comment>
<dbReference type="SUPFAM" id="SSF51971">
    <property type="entry name" value="Nucleotide-binding domain"/>
    <property type="match status" value="2"/>
</dbReference>
<keyword evidence="3" id="KW-0285">Flavoprotein</keyword>
<keyword evidence="5 8" id="KW-0521">NADP</keyword>
<gene>
    <name evidence="10" type="ORF">DES52_12118</name>
</gene>
<comment type="cofactor">
    <cofactor evidence="1 7">
        <name>FAD</name>
        <dbReference type="ChEBI" id="CHEBI:57692"/>
    </cofactor>
</comment>
<feature type="binding site" evidence="8">
    <location>
        <begin position="202"/>
        <end position="203"/>
    </location>
    <ligand>
        <name>NADP(+)</name>
        <dbReference type="ChEBI" id="CHEBI:58349"/>
    </ligand>
</feature>
<keyword evidence="6" id="KW-0560">Oxidoreductase</keyword>
<proteinExistence type="inferred from homology"/>
<dbReference type="EMBL" id="QJSX01000021">
    <property type="protein sequence ID" value="PYE49888.1"/>
    <property type="molecule type" value="Genomic_DNA"/>
</dbReference>
<evidence type="ECO:0000256" key="4">
    <source>
        <dbReference type="ARBA" id="ARBA00022827"/>
    </source>
</evidence>
<evidence type="ECO:0000256" key="1">
    <source>
        <dbReference type="ARBA" id="ARBA00001974"/>
    </source>
</evidence>
<comment type="similarity">
    <text evidence="2">Belongs to the ferredoxin--NADP reductase type 1 family.</text>
</comment>
<dbReference type="GO" id="GO:0016491">
    <property type="term" value="F:oxidoreductase activity"/>
    <property type="evidence" value="ECO:0007669"/>
    <property type="project" value="UniProtKB-KW"/>
</dbReference>
<evidence type="ECO:0000256" key="2">
    <source>
        <dbReference type="ARBA" id="ARBA00008312"/>
    </source>
</evidence>
<evidence type="ECO:0000313" key="11">
    <source>
        <dbReference type="Proteomes" id="UP000248326"/>
    </source>
</evidence>
<keyword evidence="11" id="KW-1185">Reference proteome</keyword>
<sequence length="465" mass="51167">MSHPFTSDRPLRVAVIGSGPSGLYAAEALLKQGDVPVSVDVFDRLATPYGLVRYGVAPDHQKIKSVTTQYQKILEDARVRFLGHVEFGRDLTREDLNRFYDAVVYAVGASSDRNLGIPGERLEGSMSATEFVAWYNGHPDAEARQMVLTARGVAVVGVGNVAVDVTRILAKTVAELRVTDIADHALDALERNHVTDIYVLGRRGPLQAKFTTKELRELGELEDADVIVKPEEVAVSDEELAGVTDNIVKKNVEVLQEFARRTPSGKTRRIHLRFFVSPVEAFGTEQVEGLKIERNKLDENGNAVGTGEFETLDVQLVLRSVGYKGVPLPGVPFDARKGIIPNDGGRVFADGQPSVGEYVAGWIKRGPSGVIGTNKADSVATVKLLLEDLERLPLAEEPKPEAVTDFLKSKAVDFVTLHEWLALDAHEKTRGDSQGRPRVKVVRRDELLDLIRTHRERQREQSTSA</sequence>
<organism evidence="10 11">
    <name type="scientific">Deinococcus yavapaiensis KR-236</name>
    <dbReference type="NCBI Taxonomy" id="694435"/>
    <lineage>
        <taxon>Bacteria</taxon>
        <taxon>Thermotogati</taxon>
        <taxon>Deinococcota</taxon>
        <taxon>Deinococci</taxon>
        <taxon>Deinococcales</taxon>
        <taxon>Deinococcaceae</taxon>
        <taxon>Deinococcus</taxon>
    </lineage>
</organism>
<dbReference type="InterPro" id="IPR021163">
    <property type="entry name" value="Ferredox_Rdtase_adrenod"/>
</dbReference>
<dbReference type="PRINTS" id="PR00419">
    <property type="entry name" value="ADXRDTASE"/>
</dbReference>
<evidence type="ECO:0000256" key="6">
    <source>
        <dbReference type="ARBA" id="ARBA00023002"/>
    </source>
</evidence>
<feature type="binding site" evidence="7">
    <location>
        <position position="362"/>
    </location>
    <ligand>
        <name>FAD</name>
        <dbReference type="ChEBI" id="CHEBI:57692"/>
    </ligand>
</feature>
<feature type="binding site" evidence="8">
    <location>
        <position position="369"/>
    </location>
    <ligand>
        <name>NADP(+)</name>
        <dbReference type="ChEBI" id="CHEBI:58349"/>
    </ligand>
</feature>
<dbReference type="RefSeq" id="WP_110888571.1">
    <property type="nucleotide sequence ID" value="NZ_QJSX01000021.1"/>
</dbReference>
<dbReference type="AlphaFoldDB" id="A0A318S2K4"/>
<evidence type="ECO:0000313" key="10">
    <source>
        <dbReference type="EMBL" id="PYE49888.1"/>
    </source>
</evidence>
<feature type="domain" description="FAD/NAD(P)-binding" evidence="9">
    <location>
        <begin position="12"/>
        <end position="191"/>
    </location>
</feature>
<evidence type="ECO:0000256" key="3">
    <source>
        <dbReference type="ARBA" id="ARBA00022630"/>
    </source>
</evidence>
<evidence type="ECO:0000259" key="9">
    <source>
        <dbReference type="Pfam" id="PF07992"/>
    </source>
</evidence>
<keyword evidence="4 7" id="KW-0274">FAD</keyword>
<dbReference type="Pfam" id="PF07992">
    <property type="entry name" value="Pyr_redox_2"/>
    <property type="match status" value="1"/>
</dbReference>
<accession>A0A318S2K4</accession>
<feature type="binding site" evidence="8">
    <location>
        <position position="214"/>
    </location>
    <ligand>
        <name>NADP(+)</name>
        <dbReference type="ChEBI" id="CHEBI:58349"/>
    </ligand>
</feature>
<feature type="binding site" evidence="7">
    <location>
        <begin position="369"/>
        <end position="371"/>
    </location>
    <ligand>
        <name>FAD</name>
        <dbReference type="ChEBI" id="CHEBI:57692"/>
    </ligand>
</feature>
<dbReference type="PIRSF" id="PIRSF000362">
    <property type="entry name" value="FNR"/>
    <property type="match status" value="1"/>
</dbReference>
<dbReference type="Proteomes" id="UP000248326">
    <property type="component" value="Unassembled WGS sequence"/>
</dbReference>
<name>A0A318S2K4_9DEIO</name>
<dbReference type="InterPro" id="IPR055275">
    <property type="entry name" value="Ferredox_Rdtase"/>
</dbReference>
<reference evidence="10 11" key="1">
    <citation type="submission" date="2018-06" db="EMBL/GenBank/DDBJ databases">
        <title>Genomic Encyclopedia of Type Strains, Phase IV (KMG-IV): sequencing the most valuable type-strain genomes for metagenomic binning, comparative biology and taxonomic classification.</title>
        <authorList>
            <person name="Goeker M."/>
        </authorList>
    </citation>
    <scope>NUCLEOTIDE SEQUENCE [LARGE SCALE GENOMIC DNA]</scope>
    <source>
        <strain evidence="10 11">DSM 18048</strain>
    </source>
</reference>
<dbReference type="PANTHER" id="PTHR48467">
    <property type="entry name" value="GLUTAMATE SYNTHASE 1 [NADH], CHLOROPLASTIC-LIKE"/>
    <property type="match status" value="1"/>
</dbReference>
<dbReference type="PANTHER" id="PTHR48467:SF1">
    <property type="entry name" value="GLUTAMATE SYNTHASE 1 [NADH], CHLOROPLASTIC-LIKE"/>
    <property type="match status" value="1"/>
</dbReference>
<dbReference type="OrthoDB" id="9803192at2"/>